<keyword evidence="1" id="KW-0175">Coiled coil</keyword>
<accession>A0A1H0A0F7</accession>
<evidence type="ECO:0000256" key="2">
    <source>
        <dbReference type="SAM" id="MobiDB-lite"/>
    </source>
</evidence>
<evidence type="ECO:0000313" key="4">
    <source>
        <dbReference type="EMBL" id="SDN26857.1"/>
    </source>
</evidence>
<gene>
    <name evidence="3" type="ORF">AML91_01820</name>
    <name evidence="4" type="ORF">SAMN05216191_13418</name>
</gene>
<protein>
    <submittedName>
        <fullName evidence="4">Uncharacterized protein</fullName>
    </submittedName>
</protein>
<evidence type="ECO:0000313" key="3">
    <source>
        <dbReference type="EMBL" id="KWX79931.1"/>
    </source>
</evidence>
<dbReference type="OrthoDB" id="2586440at2"/>
<organism evidence="4 6">
    <name type="scientific">Paenibacillus jilunlii</name>
    <dbReference type="NCBI Taxonomy" id="682956"/>
    <lineage>
        <taxon>Bacteria</taxon>
        <taxon>Bacillati</taxon>
        <taxon>Bacillota</taxon>
        <taxon>Bacilli</taxon>
        <taxon>Bacillales</taxon>
        <taxon>Paenibacillaceae</taxon>
        <taxon>Paenibacillus</taxon>
    </lineage>
</organism>
<evidence type="ECO:0000256" key="1">
    <source>
        <dbReference type="SAM" id="Coils"/>
    </source>
</evidence>
<dbReference type="AlphaFoldDB" id="A0A1H0A0F7"/>
<evidence type="ECO:0000313" key="5">
    <source>
        <dbReference type="Proteomes" id="UP000070252"/>
    </source>
</evidence>
<feature type="region of interest" description="Disordered" evidence="2">
    <location>
        <begin position="303"/>
        <end position="327"/>
    </location>
</feature>
<proteinExistence type="predicted"/>
<name>A0A1H0A0F7_9BACL</name>
<feature type="coiled-coil region" evidence="1">
    <location>
        <begin position="113"/>
        <end position="196"/>
    </location>
</feature>
<dbReference type="Proteomes" id="UP000070252">
    <property type="component" value="Unassembled WGS sequence"/>
</dbReference>
<dbReference type="RefSeq" id="WP_062519431.1">
    <property type="nucleotide sequence ID" value="NZ_CP048429.1"/>
</dbReference>
<reference evidence="3 5" key="1">
    <citation type="submission" date="2015-08" db="EMBL/GenBank/DDBJ databases">
        <title>Genome of Paenibacillus jilunlii.</title>
        <authorList>
            <person name="Sant'Anna F.H."/>
            <person name="Ambrosini A."/>
            <person name="Souza R."/>
            <person name="Bach E."/>
            <person name="Fernandes G."/>
            <person name="Balsanelli E."/>
            <person name="Baura V.A."/>
            <person name="Pedrosa F.O."/>
            <person name="Souza E.M."/>
            <person name="Passaglia L."/>
        </authorList>
    </citation>
    <scope>NUCLEOTIDE SEQUENCE [LARGE SCALE GENOMIC DNA]</scope>
    <source>
        <strain evidence="3 5">DSM 23019</strain>
    </source>
</reference>
<dbReference type="EMBL" id="LIPY01000082">
    <property type="protein sequence ID" value="KWX79931.1"/>
    <property type="molecule type" value="Genomic_DNA"/>
</dbReference>
<sequence>MSVAEIELLKQQKKEIEDNIVAVNNGVKVGNPMELLNELNAVSNKISDLEYQAQIEAQHVALVEETKAETAYLLDTLEIGSLSISQLSASAEAYDILRQGLQMFIDEKDAKMLEQLKLVKEEAAKAIAELRSTNAELVASIEEREELVVSLRSALANEKDAVEDLESKRAAQQIIIDEQQAEIDRLNSRVTDLQTEAAIGARDAVKVITSDDLKAKADAYKQAIQDSLIPIYDLHWDEDAKPAQSVYIAKLAKNDETVRFPWTQKSKYREVTAEQANTFRAEAAQQVDTISDGVLEVEEQPVTVPAFQSEDSTTGGLDQSDAGSEVAGKTVEERLQALELAVFGKVEVEAA</sequence>
<keyword evidence="5" id="KW-1185">Reference proteome</keyword>
<dbReference type="Proteomes" id="UP000182783">
    <property type="component" value="Unassembled WGS sequence"/>
</dbReference>
<reference evidence="4 6" key="2">
    <citation type="submission" date="2016-10" db="EMBL/GenBank/DDBJ databases">
        <authorList>
            <person name="de Groot N.N."/>
        </authorList>
    </citation>
    <scope>NUCLEOTIDE SEQUENCE [LARGE SCALE GENOMIC DNA]</scope>
    <source>
        <strain evidence="4 6">CGMCC 1.10239</strain>
    </source>
</reference>
<evidence type="ECO:0000313" key="6">
    <source>
        <dbReference type="Proteomes" id="UP000182783"/>
    </source>
</evidence>
<dbReference type="EMBL" id="FNGM01000034">
    <property type="protein sequence ID" value="SDN26857.1"/>
    <property type="molecule type" value="Genomic_DNA"/>
</dbReference>